<keyword evidence="1" id="KW-0472">Membrane</keyword>
<keyword evidence="1" id="KW-0812">Transmembrane</keyword>
<evidence type="ECO:0000256" key="1">
    <source>
        <dbReference type="SAM" id="Phobius"/>
    </source>
</evidence>
<organism evidence="2 3">
    <name type="scientific">Laceyella tengchongensis</name>
    <dbReference type="NCBI Taxonomy" id="574699"/>
    <lineage>
        <taxon>Bacteria</taxon>
        <taxon>Bacillati</taxon>
        <taxon>Bacillota</taxon>
        <taxon>Bacilli</taxon>
        <taxon>Bacillales</taxon>
        <taxon>Thermoactinomycetaceae</taxon>
        <taxon>Laceyella</taxon>
    </lineage>
</organism>
<protein>
    <submittedName>
        <fullName evidence="2">Tfp pilus assembly protein FimT</fullName>
    </submittedName>
</protein>
<keyword evidence="3" id="KW-1185">Reference proteome</keyword>
<comment type="caution">
    <text evidence="2">The sequence shown here is derived from an EMBL/GenBank/DDBJ whole genome shotgun (WGS) entry which is preliminary data.</text>
</comment>
<dbReference type="SUPFAM" id="SSF54523">
    <property type="entry name" value="Pili subunits"/>
    <property type="match status" value="1"/>
</dbReference>
<dbReference type="Proteomes" id="UP001157946">
    <property type="component" value="Unassembled WGS sequence"/>
</dbReference>
<feature type="transmembrane region" description="Helical" evidence="1">
    <location>
        <begin position="12"/>
        <end position="34"/>
    </location>
</feature>
<name>A0AA45WLV4_9BACL</name>
<sequence length="148" mass="16641">MRQMKAGERGWTLIELVMVIIVLGWMFSITYPAFATMGERTERQFFLGALASELSLAQTEAESREREVTVILDNARKRITVSQGTKRQRMLLIPPKYAVTSNYPSNQIIFRDTGQVRGGTIWLKREGKPIGKVVVHVASGHPKVELGP</sequence>
<dbReference type="AlphaFoldDB" id="A0AA45WLV4"/>
<proteinExistence type="predicted"/>
<dbReference type="RefSeq" id="WP_123827463.1">
    <property type="nucleotide sequence ID" value="NZ_FXTU01000002.1"/>
</dbReference>
<gene>
    <name evidence="2" type="ORF">SAMN06265361_102301</name>
</gene>
<evidence type="ECO:0000313" key="3">
    <source>
        <dbReference type="Proteomes" id="UP001157946"/>
    </source>
</evidence>
<accession>A0AA45WLV4</accession>
<evidence type="ECO:0000313" key="2">
    <source>
        <dbReference type="EMBL" id="SMP11951.1"/>
    </source>
</evidence>
<dbReference type="Gene3D" id="3.30.700.10">
    <property type="entry name" value="Glycoprotein, Type 4 Pilin"/>
    <property type="match status" value="1"/>
</dbReference>
<dbReference type="EMBL" id="FXTU01000002">
    <property type="protein sequence ID" value="SMP11951.1"/>
    <property type="molecule type" value="Genomic_DNA"/>
</dbReference>
<reference evidence="2" key="1">
    <citation type="submission" date="2017-05" db="EMBL/GenBank/DDBJ databases">
        <authorList>
            <person name="Varghese N."/>
            <person name="Submissions S."/>
        </authorList>
    </citation>
    <scope>NUCLEOTIDE SEQUENCE</scope>
    <source>
        <strain evidence="2">DSM 45262</strain>
    </source>
</reference>
<keyword evidence="1" id="KW-1133">Transmembrane helix</keyword>
<dbReference type="InterPro" id="IPR045584">
    <property type="entry name" value="Pilin-like"/>
</dbReference>